<evidence type="ECO:0000313" key="1">
    <source>
        <dbReference type="EMBL" id="PIP61960.1"/>
    </source>
</evidence>
<dbReference type="Proteomes" id="UP000231246">
    <property type="component" value="Unassembled WGS sequence"/>
</dbReference>
<comment type="caution">
    <text evidence="1">The sequence shown here is derived from an EMBL/GenBank/DDBJ whole genome shotgun (WGS) entry which is preliminary data.</text>
</comment>
<protein>
    <submittedName>
        <fullName evidence="1">Uncharacterized protein</fullName>
    </submittedName>
</protein>
<dbReference type="AlphaFoldDB" id="A0A2H0BY53"/>
<accession>A0A2H0BY53</accession>
<sequence length="130" mass="15500">MGFEKFINTNKRTESRITITKFNLFGFPTKFYEENIMDKYNHVVLYWNKVEREIGLHFISDENEKYKFKIIHNKNGYGGQIIATSFFKVNGIDPSVHRKRYDWEKKYVDGIGELYIIKLSPNNNFSAKEN</sequence>
<evidence type="ECO:0000313" key="2">
    <source>
        <dbReference type="Proteomes" id="UP000231246"/>
    </source>
</evidence>
<dbReference type="EMBL" id="PCTA01000009">
    <property type="protein sequence ID" value="PIP61960.1"/>
    <property type="molecule type" value="Genomic_DNA"/>
</dbReference>
<proteinExistence type="predicted"/>
<gene>
    <name evidence="1" type="ORF">COW99_01005</name>
</gene>
<name>A0A2H0BY53_9BACT</name>
<organism evidence="1 2">
    <name type="scientific">Candidatus Roizmanbacteria bacterium CG22_combo_CG10-13_8_21_14_all_38_20</name>
    <dbReference type="NCBI Taxonomy" id="1974862"/>
    <lineage>
        <taxon>Bacteria</taxon>
        <taxon>Candidatus Roizmaniibacteriota</taxon>
    </lineage>
</organism>
<reference evidence="1 2" key="1">
    <citation type="submission" date="2017-09" db="EMBL/GenBank/DDBJ databases">
        <title>Depth-based differentiation of microbial function through sediment-hosted aquifers and enrichment of novel symbionts in the deep terrestrial subsurface.</title>
        <authorList>
            <person name="Probst A.J."/>
            <person name="Ladd B."/>
            <person name="Jarett J.K."/>
            <person name="Geller-Mcgrath D.E."/>
            <person name="Sieber C.M."/>
            <person name="Emerson J.B."/>
            <person name="Anantharaman K."/>
            <person name="Thomas B.C."/>
            <person name="Malmstrom R."/>
            <person name="Stieglmeier M."/>
            <person name="Klingl A."/>
            <person name="Woyke T."/>
            <person name="Ryan C.M."/>
            <person name="Banfield J.F."/>
        </authorList>
    </citation>
    <scope>NUCLEOTIDE SEQUENCE [LARGE SCALE GENOMIC DNA]</scope>
    <source>
        <strain evidence="1">CG22_combo_CG10-13_8_21_14_all_38_20</strain>
    </source>
</reference>